<dbReference type="AlphaFoldDB" id="A0A7V9W564"/>
<name>A0A7V9W564_9GAMM</name>
<sequence length="107" mass="10782">KAGGSFLKLDPSGITIVGAQVKINSGGSPGSGSGQGAAAPELPRRADGEEHARIAFSGSGPSQQAQLVEAEGLGERELLVDVTSGGQDGQQVRLRKARTSTKGEQNG</sequence>
<evidence type="ECO:0000313" key="2">
    <source>
        <dbReference type="EMBL" id="MBA2781263.1"/>
    </source>
</evidence>
<dbReference type="Proteomes" id="UP000518091">
    <property type="component" value="Unassembled WGS sequence"/>
</dbReference>
<evidence type="ECO:0000313" key="3">
    <source>
        <dbReference type="Proteomes" id="UP000518091"/>
    </source>
</evidence>
<evidence type="ECO:0000256" key="1">
    <source>
        <dbReference type="SAM" id="MobiDB-lite"/>
    </source>
</evidence>
<accession>A0A7V9W564</accession>
<protein>
    <submittedName>
        <fullName evidence="2">Type VI secretion system tip protein VgrG</fullName>
    </submittedName>
</protein>
<comment type="caution">
    <text evidence="2">The sequence shown here is derived from an EMBL/GenBank/DDBJ whole genome shotgun (WGS) entry which is preliminary data.</text>
</comment>
<feature type="region of interest" description="Disordered" evidence="1">
    <location>
        <begin position="82"/>
        <end position="107"/>
    </location>
</feature>
<proteinExistence type="predicted"/>
<reference evidence="2 3" key="1">
    <citation type="submission" date="2020-07" db="EMBL/GenBank/DDBJ databases">
        <title>Identification of Halomonas strains.</title>
        <authorList>
            <person name="Xiao Z."/>
            <person name="Shen J."/>
        </authorList>
    </citation>
    <scope>NUCLEOTIDE SEQUENCE [LARGE SCALE GENOMIC DNA]</scope>
    <source>
        <strain evidence="2 3">DSM 17331</strain>
    </source>
</reference>
<gene>
    <name evidence="2" type="ORF">H1D44_20570</name>
</gene>
<feature type="region of interest" description="Disordered" evidence="1">
    <location>
        <begin position="23"/>
        <end position="48"/>
    </location>
</feature>
<organism evidence="2 3">
    <name type="scientific">Billgrantia kenyensis</name>
    <dbReference type="NCBI Taxonomy" id="321266"/>
    <lineage>
        <taxon>Bacteria</taxon>
        <taxon>Pseudomonadati</taxon>
        <taxon>Pseudomonadota</taxon>
        <taxon>Gammaproteobacteria</taxon>
        <taxon>Oceanospirillales</taxon>
        <taxon>Halomonadaceae</taxon>
        <taxon>Billgrantia</taxon>
    </lineage>
</organism>
<feature type="non-terminal residue" evidence="2">
    <location>
        <position position="1"/>
    </location>
</feature>
<dbReference type="EMBL" id="JACEFT010000068">
    <property type="protein sequence ID" value="MBA2781263.1"/>
    <property type="molecule type" value="Genomic_DNA"/>
</dbReference>